<comment type="function">
    <text evidence="1">Catalyzes the hydrolysis of futalosine (FL) to dehypoxanthine futalosine (DHFL) and hypoxanthine, a step in the biosynthesis of menaquinone (MK, vitamin K2).</text>
</comment>
<dbReference type="AlphaFoldDB" id="A0A6V8LQI3"/>
<keyword evidence="4" id="KW-0326">Glycosidase</keyword>
<feature type="domain" description="Nucleoside phosphorylase" evidence="3">
    <location>
        <begin position="31"/>
        <end position="224"/>
    </location>
</feature>
<reference evidence="4 5" key="2">
    <citation type="submission" date="2020-05" db="EMBL/GenBank/DDBJ databases">
        <title>Draft genome sequence of Desulfovibrio sp. strainFSS-1.</title>
        <authorList>
            <person name="Shimoshige H."/>
            <person name="Kobayashi H."/>
            <person name="Maekawa T."/>
        </authorList>
    </citation>
    <scope>NUCLEOTIDE SEQUENCE [LARGE SCALE GENOMIC DNA]</scope>
    <source>
        <strain evidence="4 5">SIID29052-01</strain>
    </source>
</reference>
<evidence type="ECO:0000256" key="2">
    <source>
        <dbReference type="NCBIfam" id="TIGR03664"/>
    </source>
</evidence>
<dbReference type="NCBIfam" id="TIGR03664">
    <property type="entry name" value="fut_nucase"/>
    <property type="match status" value="1"/>
</dbReference>
<dbReference type="PANTHER" id="PTHR46832:SF2">
    <property type="entry name" value="FUTALOSINE HYDROLASE"/>
    <property type="match status" value="1"/>
</dbReference>
<dbReference type="Proteomes" id="UP000494245">
    <property type="component" value="Unassembled WGS sequence"/>
</dbReference>
<proteinExistence type="inferred from homology"/>
<dbReference type="InterPro" id="IPR035994">
    <property type="entry name" value="Nucleoside_phosphorylase_sf"/>
</dbReference>
<dbReference type="GO" id="GO:0008930">
    <property type="term" value="F:methylthioadenosine nucleosidase activity"/>
    <property type="evidence" value="ECO:0007669"/>
    <property type="project" value="TreeGrafter"/>
</dbReference>
<comment type="similarity">
    <text evidence="1">Belongs to the PNP/UDP phosphorylase family. Futalosine hydrolase subfamily.</text>
</comment>
<dbReference type="HAMAP" id="MF_00991">
    <property type="entry name" value="MqnB"/>
    <property type="match status" value="1"/>
</dbReference>
<comment type="catalytic activity">
    <reaction evidence="1">
        <text>futalosine + H2O = dehypoxanthine futalosine + hypoxanthine</text>
        <dbReference type="Rhea" id="RHEA:25904"/>
        <dbReference type="ChEBI" id="CHEBI:15377"/>
        <dbReference type="ChEBI" id="CHEBI:17368"/>
        <dbReference type="ChEBI" id="CHEBI:58863"/>
        <dbReference type="ChEBI" id="CHEBI:58864"/>
        <dbReference type="EC" id="3.2.2.26"/>
    </reaction>
</comment>
<dbReference type="GO" id="GO:0005829">
    <property type="term" value="C:cytosol"/>
    <property type="evidence" value="ECO:0007669"/>
    <property type="project" value="TreeGrafter"/>
</dbReference>
<dbReference type="SUPFAM" id="SSF53167">
    <property type="entry name" value="Purine and uridine phosphorylases"/>
    <property type="match status" value="1"/>
</dbReference>
<dbReference type="CDD" id="cd17766">
    <property type="entry name" value="futalosine_nucleosidase_MqnB"/>
    <property type="match status" value="1"/>
</dbReference>
<reference evidence="4 5" key="1">
    <citation type="submission" date="2020-04" db="EMBL/GenBank/DDBJ databases">
        <authorList>
            <consortium name="Desulfovibrio sp. FSS-1 genome sequencing consortium"/>
            <person name="Shimoshige H."/>
            <person name="Kobayashi H."/>
            <person name="Maekawa T."/>
        </authorList>
    </citation>
    <scope>NUCLEOTIDE SEQUENCE [LARGE SCALE GENOMIC DNA]</scope>
    <source>
        <strain evidence="4 5">SIID29052-01</strain>
    </source>
</reference>
<evidence type="ECO:0000259" key="3">
    <source>
        <dbReference type="Pfam" id="PF01048"/>
    </source>
</evidence>
<sequence length="239" mass="24632">MTLLLVTATWAEMRAALGKRLPQGMPPLRRGRARACLAGREALLLVTGVGPLNAALEVGAALEAARAEGLELSGALCLGVAGSFDSARAPLGSAVLADAELYPDYGVAGPGQLADANDFGFAQWEGPSGRVFQRLGLVPGEAARAMDLALPDNWPRGLFVTSAAVTASAVRAEALAARHGALAENMEGFALALACLARGLPFLEVRTISNAIGERDRANWKLHEALAGLEAALDALLGS</sequence>
<evidence type="ECO:0000256" key="1">
    <source>
        <dbReference type="HAMAP-Rule" id="MF_00991"/>
    </source>
</evidence>
<dbReference type="UniPathway" id="UPA00079"/>
<organism evidence="4 5">
    <name type="scientific">Fundidesulfovibrio magnetotacticus</name>
    <dbReference type="NCBI Taxonomy" id="2730080"/>
    <lineage>
        <taxon>Bacteria</taxon>
        <taxon>Pseudomonadati</taxon>
        <taxon>Thermodesulfobacteriota</taxon>
        <taxon>Desulfovibrionia</taxon>
        <taxon>Desulfovibrionales</taxon>
        <taxon>Desulfovibrionaceae</taxon>
        <taxon>Fundidesulfovibrio</taxon>
    </lineage>
</organism>
<dbReference type="GO" id="GO:0009116">
    <property type="term" value="P:nucleoside metabolic process"/>
    <property type="evidence" value="ECO:0007669"/>
    <property type="project" value="InterPro"/>
</dbReference>
<dbReference type="GO" id="GO:0008782">
    <property type="term" value="F:adenosylhomocysteine nucleosidase activity"/>
    <property type="evidence" value="ECO:0007669"/>
    <property type="project" value="TreeGrafter"/>
</dbReference>
<keyword evidence="1 4" id="KW-0378">Hydrolase</keyword>
<dbReference type="EC" id="3.2.2.26" evidence="1 2"/>
<protein>
    <recommendedName>
        <fullName evidence="1 2">Futalosine hydrolase</fullName>
        <shortName evidence="1">FL hydrolase</shortName>
        <ecNumber evidence="1 2">3.2.2.26</ecNumber>
    </recommendedName>
    <alternativeName>
        <fullName evidence="1">Futalosine nucleosidase</fullName>
    </alternativeName>
    <alternativeName>
        <fullName evidence="1">Menaquinone biosynthetic enzyme MqnB</fullName>
    </alternativeName>
</protein>
<keyword evidence="1" id="KW-0474">Menaquinone biosynthesis</keyword>
<keyword evidence="5" id="KW-1185">Reference proteome</keyword>
<evidence type="ECO:0000313" key="4">
    <source>
        <dbReference type="EMBL" id="GFK92389.1"/>
    </source>
</evidence>
<comment type="pathway">
    <text evidence="1">Quinol/quinone metabolism; menaquinone biosynthesis.</text>
</comment>
<name>A0A6V8LQI3_9BACT</name>
<dbReference type="Pfam" id="PF01048">
    <property type="entry name" value="PNP_UDP_1"/>
    <property type="match status" value="1"/>
</dbReference>
<dbReference type="InterPro" id="IPR000845">
    <property type="entry name" value="Nucleoside_phosphorylase_d"/>
</dbReference>
<dbReference type="RefSeq" id="WP_173080459.1">
    <property type="nucleotide sequence ID" value="NZ_BLTE01000001.1"/>
</dbReference>
<comment type="caution">
    <text evidence="4">The sequence shown here is derived from an EMBL/GenBank/DDBJ whole genome shotgun (WGS) entry which is preliminary data.</text>
</comment>
<dbReference type="InterPro" id="IPR019963">
    <property type="entry name" value="FL_hydrolase_MqnB"/>
</dbReference>
<dbReference type="EMBL" id="BLTE01000001">
    <property type="protein sequence ID" value="GFK92389.1"/>
    <property type="molecule type" value="Genomic_DNA"/>
</dbReference>
<dbReference type="Gene3D" id="3.40.50.1580">
    <property type="entry name" value="Nucleoside phosphorylase domain"/>
    <property type="match status" value="1"/>
</dbReference>
<gene>
    <name evidence="1 4" type="primary">mqnB</name>
    <name evidence="4" type="ORF">NNJEOMEG_00214</name>
</gene>
<accession>A0A6V8LQI3</accession>
<evidence type="ECO:0000313" key="5">
    <source>
        <dbReference type="Proteomes" id="UP000494245"/>
    </source>
</evidence>
<dbReference type="GO" id="GO:0009234">
    <property type="term" value="P:menaquinone biosynthetic process"/>
    <property type="evidence" value="ECO:0007669"/>
    <property type="project" value="UniProtKB-UniRule"/>
</dbReference>
<dbReference type="PANTHER" id="PTHR46832">
    <property type="entry name" value="5'-METHYLTHIOADENOSINE/S-ADENOSYLHOMOCYSTEINE NUCLEOSIDASE"/>
    <property type="match status" value="1"/>
</dbReference>
<dbReference type="GO" id="GO:0019284">
    <property type="term" value="P:L-methionine salvage from S-adenosylmethionine"/>
    <property type="evidence" value="ECO:0007669"/>
    <property type="project" value="TreeGrafter"/>
</dbReference>